<keyword evidence="1" id="KW-0472">Membrane</keyword>
<evidence type="ECO:0000256" key="1">
    <source>
        <dbReference type="SAM" id="Phobius"/>
    </source>
</evidence>
<organism evidence="2 3">
    <name type="scientific">Malacoplasma penetrans (strain HF-2)</name>
    <name type="common">Mycoplasma penetrans</name>
    <dbReference type="NCBI Taxonomy" id="272633"/>
    <lineage>
        <taxon>Bacteria</taxon>
        <taxon>Bacillati</taxon>
        <taxon>Mycoplasmatota</taxon>
        <taxon>Mycoplasmoidales</taxon>
        <taxon>Mycoplasmoidaceae</taxon>
        <taxon>Malacoplasma</taxon>
    </lineage>
</organism>
<evidence type="ECO:0000313" key="3">
    <source>
        <dbReference type="Proteomes" id="UP000002522"/>
    </source>
</evidence>
<gene>
    <name evidence="2" type="ordered locus">MYPE7910</name>
</gene>
<protein>
    <submittedName>
        <fullName evidence="2">Uncharacterized protein</fullName>
    </submittedName>
</protein>
<feature type="transmembrane region" description="Helical" evidence="1">
    <location>
        <begin position="1068"/>
        <end position="1093"/>
    </location>
</feature>
<reference evidence="2 3" key="1">
    <citation type="journal article" date="2002" name="Nucleic Acids Res.">
        <title>The complete genomic sequence of Mycoplasma penetrans, an intracellular bacterial pathogen in humans.</title>
        <authorList>
            <person name="Sasaki Y."/>
            <person name="Ishikawa J."/>
            <person name="Yamashita A."/>
            <person name="Oshima K."/>
            <person name="Kenri T."/>
            <person name="Furuya K."/>
            <person name="Yoshino C."/>
            <person name="Horino A."/>
            <person name="Shiba T."/>
            <person name="Sasaki T."/>
            <person name="Hattori M."/>
        </authorList>
    </citation>
    <scope>NUCLEOTIDE SEQUENCE [LARGE SCALE GENOMIC DNA]</scope>
    <source>
        <strain evidence="2 3">HF-2</strain>
    </source>
</reference>
<keyword evidence="1" id="KW-1133">Transmembrane helix</keyword>
<dbReference type="KEGG" id="mpe:MYPE7910"/>
<dbReference type="Proteomes" id="UP000002522">
    <property type="component" value="Chromosome"/>
</dbReference>
<evidence type="ECO:0000313" key="2">
    <source>
        <dbReference type="EMBL" id="BAC44584.1"/>
    </source>
</evidence>
<sequence length="1166" mass="129297">MVGLSIGLKNINNIVQNNVSENSNLYSSSSSNLNSKTTNWNDESLISNNDYKSNPNTPNGYLTVTDKTINMISWFGSKSWSYDVSNSVFLTQANITGYNPSSSTISIHVYYLANYDRILVYGTVNSNVTYVFQLNSDGTEYYVNDSDTNKVANSSLTSTRNSNVISSVNSINLLSSDSAIILPSNINTTNYQLEATKFSLVNFSAVKTTYDASEWTINTDATLTNIRTSYTLSGIIGLLQSYDATTSYLILSGHKQGTNANLKYVSIICVKLVNNTFSTANEIIFSEVSATNFNINNATFKIVNSFANNIPVAYVSLVNDISNPNGIKTGPDSSATSSWGNSKNINQVIEFNGNDGVQNNYYVSPTTGGTILDIYINPYNSNPYALIKNKSENTFYFSDLLTSKVAGKTDQLIRISNYRFFPNVTSVSDTTRINLIWRPIFEEGIGNVTVLKGLVSSLTYSDATSTTPNSTNTKRFTIVNFTPGRNQNVTFDDFYATTINSYENLVTNYYYLLPQDVSTTILEEFIYLKNISNNNKVFTSSIVIPTNGLTVLNDKGTVQGTVNLNVTKWWLTGTATSDTSNFFTIPISINISGLATNSTLSFKVVNNNEVNSTKYQNILNLRKTKYPSAITAAEILSTFLDFGSSIKLTEANILMKNNTSTNDNTTPSDTQYITVVANDNDGTLSITWNLNSIISPSVLERSGSYTFNNFLYLNAWSKLSLDDKAWNTLKASKSPFQVTITDIIDSLNLSSGYSKDPSYWTWTPTYSLTSNKTQYINQSLEGNLTGTIKYNRSLGQVSSSVPDSDLQFTIDSTKGAGFLTLSRLLGSVSTSTLYYNQNSASKLASSYDLAKVESDFNNILFNSLSFYNDWTTFENMNYNIISSSNNTIIFNLSYKDNISTNLKTADGSNLVLDSDWINAIKASSNNVLNLDASYSFSYSLTSIEYNYSLTSTENTISIESVVKSSSSLNLDYSKIKASKFVNEFYNSQTNNYSDFLKTFDLIKLPTDTTAINYYYISDVQLTSDDVNGTVTVYYTFTFPNAGDVVGSSLTSSVVLNGFVTNQAISNNWLIICSIIVGIILLMIASGSTSIFVYKKRINSKRNKYGLGSQEQDLNLEYVPRKIQHSARPKRVRNTINGHCLSNKNRTSNYINNYSKLMKQMKKQKRK</sequence>
<dbReference type="HOGENOM" id="CLU_273720_0_0_14"/>
<keyword evidence="3" id="KW-1185">Reference proteome</keyword>
<dbReference type="EMBL" id="BA000026">
    <property type="protein sequence ID" value="BAC44584.1"/>
    <property type="molecule type" value="Genomic_DNA"/>
</dbReference>
<dbReference type="eggNOG" id="ENOG5031ZA6">
    <property type="taxonomic scope" value="Bacteria"/>
</dbReference>
<dbReference type="AlphaFoldDB" id="Q8EUX7"/>
<name>Q8EUX7_MALP2</name>
<proteinExistence type="predicted"/>
<keyword evidence="1" id="KW-0812">Transmembrane</keyword>
<dbReference type="InParanoid" id="Q8EUX7"/>
<accession>Q8EUX7</accession>